<reference evidence="2 3" key="1">
    <citation type="submission" date="2021-04" db="EMBL/GenBank/DDBJ databases">
        <authorList>
            <person name="Bliznina A."/>
        </authorList>
    </citation>
    <scope>NUCLEOTIDE SEQUENCE [LARGE SCALE GENOMIC DNA]</scope>
</reference>
<dbReference type="Proteomes" id="UP001158576">
    <property type="component" value="Chromosome 2"/>
</dbReference>
<keyword evidence="3" id="KW-1185">Reference proteome</keyword>
<gene>
    <name evidence="2" type="ORF">OKIOD_LOCUS14916</name>
</gene>
<proteinExistence type="predicted"/>
<keyword evidence="1" id="KW-1133">Transmembrane helix</keyword>
<feature type="transmembrane region" description="Helical" evidence="1">
    <location>
        <begin position="42"/>
        <end position="65"/>
    </location>
</feature>
<evidence type="ECO:0000313" key="2">
    <source>
        <dbReference type="EMBL" id="CAG5111880.1"/>
    </source>
</evidence>
<keyword evidence="1" id="KW-0812">Transmembrane</keyword>
<name>A0ABN7T8K3_OIKDI</name>
<accession>A0ABN7T8K3</accession>
<evidence type="ECO:0000256" key="1">
    <source>
        <dbReference type="SAM" id="Phobius"/>
    </source>
</evidence>
<sequence>MFGFGAFIAPLIVNPFYEEVDDQVCTSGDDDLTCGIDDDNVILVPFLIGMGWMLFASAGVLWLYFIDIVEKISVDEEVEVRKRNVEVDRHKIPRLKQEKKIH</sequence>
<organism evidence="2 3">
    <name type="scientific">Oikopleura dioica</name>
    <name type="common">Tunicate</name>
    <dbReference type="NCBI Taxonomy" id="34765"/>
    <lineage>
        <taxon>Eukaryota</taxon>
        <taxon>Metazoa</taxon>
        <taxon>Chordata</taxon>
        <taxon>Tunicata</taxon>
        <taxon>Appendicularia</taxon>
        <taxon>Copelata</taxon>
        <taxon>Oikopleuridae</taxon>
        <taxon>Oikopleura</taxon>
    </lineage>
</organism>
<evidence type="ECO:0000313" key="3">
    <source>
        <dbReference type="Proteomes" id="UP001158576"/>
    </source>
</evidence>
<keyword evidence="1" id="KW-0472">Membrane</keyword>
<protein>
    <submittedName>
        <fullName evidence="2">Oidioi.mRNA.OKI2018_I69.chr2.g6151.t1.cds</fullName>
    </submittedName>
</protein>
<dbReference type="EMBL" id="OU015567">
    <property type="protein sequence ID" value="CAG5111880.1"/>
    <property type="molecule type" value="Genomic_DNA"/>
</dbReference>